<comment type="similarity">
    <text evidence="1">Belongs to the isochorismatase family.</text>
</comment>
<dbReference type="AlphaFoldDB" id="A0A1H0A5W6"/>
<evidence type="ECO:0000313" key="5">
    <source>
        <dbReference type="Proteomes" id="UP000199309"/>
    </source>
</evidence>
<accession>A0A1H0A5W6</accession>
<dbReference type="InterPro" id="IPR050272">
    <property type="entry name" value="Isochorismatase-like_hydrls"/>
</dbReference>
<proteinExistence type="inferred from homology"/>
<evidence type="ECO:0000256" key="2">
    <source>
        <dbReference type="ARBA" id="ARBA00022801"/>
    </source>
</evidence>
<reference evidence="4 5" key="1">
    <citation type="submission" date="2016-10" db="EMBL/GenBank/DDBJ databases">
        <authorList>
            <person name="de Groot N.N."/>
        </authorList>
    </citation>
    <scope>NUCLEOTIDE SEQUENCE [LARGE SCALE GENOMIC DNA]</scope>
    <source>
        <strain evidence="4 5">DSM 16981</strain>
    </source>
</reference>
<dbReference type="Gene3D" id="3.40.50.850">
    <property type="entry name" value="Isochorismatase-like"/>
    <property type="match status" value="1"/>
</dbReference>
<evidence type="ECO:0000313" key="4">
    <source>
        <dbReference type="EMBL" id="SDN28363.1"/>
    </source>
</evidence>
<keyword evidence="2" id="KW-0378">Hydrolase</keyword>
<dbReference type="GO" id="GO:0016787">
    <property type="term" value="F:hydrolase activity"/>
    <property type="evidence" value="ECO:0007669"/>
    <property type="project" value="UniProtKB-KW"/>
</dbReference>
<name>A0A1H0A5W6_9FIRM</name>
<dbReference type="Proteomes" id="UP000199309">
    <property type="component" value="Unassembled WGS sequence"/>
</dbReference>
<dbReference type="InterPro" id="IPR036380">
    <property type="entry name" value="Isochorismatase-like_sf"/>
</dbReference>
<dbReference type="STRING" id="349095.SAMN05660299_02455"/>
<dbReference type="PANTHER" id="PTHR43540">
    <property type="entry name" value="PEROXYUREIDOACRYLATE/UREIDOACRYLATE AMIDOHYDROLASE-RELATED"/>
    <property type="match status" value="1"/>
</dbReference>
<dbReference type="RefSeq" id="WP_091652382.1">
    <property type="nucleotide sequence ID" value="NZ_FNHQ01000035.1"/>
</dbReference>
<dbReference type="Pfam" id="PF00857">
    <property type="entry name" value="Isochorismatase"/>
    <property type="match status" value="1"/>
</dbReference>
<protein>
    <submittedName>
        <fullName evidence="4">Nicotinamidase-related amidase</fullName>
    </submittedName>
</protein>
<keyword evidence="5" id="KW-1185">Reference proteome</keyword>
<dbReference type="EMBL" id="FNHQ01000035">
    <property type="protein sequence ID" value="SDN28363.1"/>
    <property type="molecule type" value="Genomic_DNA"/>
</dbReference>
<dbReference type="CDD" id="cd01014">
    <property type="entry name" value="nicotinamidase_related"/>
    <property type="match status" value="1"/>
</dbReference>
<sequence>MNQDVLILIDIQNMYFAEGAYPLHEPEKAAEKAAILLKKFREEQKPVIHVMHRFPVGDQAEGRYLLGFNEAVLPQAGETIIEKDYPSAFLQTGLKETLDTLHAETLVIAGMMTHMCIDTTVRAAQNYDYKVTVIDDACTTKDLVWKGETIDAKTVHNSIMASLQGTFATVMGIDKFLQQK</sequence>
<feature type="domain" description="Isochorismatase-like" evidence="3">
    <location>
        <begin position="5"/>
        <end position="142"/>
    </location>
</feature>
<dbReference type="OrthoDB" id="9785724at2"/>
<organism evidence="4 5">
    <name type="scientific">Megasphaera paucivorans</name>
    <dbReference type="NCBI Taxonomy" id="349095"/>
    <lineage>
        <taxon>Bacteria</taxon>
        <taxon>Bacillati</taxon>
        <taxon>Bacillota</taxon>
        <taxon>Negativicutes</taxon>
        <taxon>Veillonellales</taxon>
        <taxon>Veillonellaceae</taxon>
        <taxon>Megasphaera</taxon>
    </lineage>
</organism>
<evidence type="ECO:0000256" key="1">
    <source>
        <dbReference type="ARBA" id="ARBA00006336"/>
    </source>
</evidence>
<gene>
    <name evidence="4" type="ORF">SAMN05660299_02455</name>
</gene>
<dbReference type="SUPFAM" id="SSF52499">
    <property type="entry name" value="Isochorismatase-like hydrolases"/>
    <property type="match status" value="1"/>
</dbReference>
<evidence type="ECO:0000259" key="3">
    <source>
        <dbReference type="Pfam" id="PF00857"/>
    </source>
</evidence>
<dbReference type="InterPro" id="IPR000868">
    <property type="entry name" value="Isochorismatase-like_dom"/>
</dbReference>
<dbReference type="PANTHER" id="PTHR43540:SF1">
    <property type="entry name" value="ISOCHORISMATASE HYDROLASE"/>
    <property type="match status" value="1"/>
</dbReference>